<dbReference type="Pfam" id="PF13185">
    <property type="entry name" value="GAF_2"/>
    <property type="match status" value="1"/>
</dbReference>
<dbReference type="Proteomes" id="UP000198688">
    <property type="component" value="Chromosome I"/>
</dbReference>
<organism evidence="3 4">
    <name type="scientific">Actinoplanes derwentensis</name>
    <dbReference type="NCBI Taxonomy" id="113562"/>
    <lineage>
        <taxon>Bacteria</taxon>
        <taxon>Bacillati</taxon>
        <taxon>Actinomycetota</taxon>
        <taxon>Actinomycetes</taxon>
        <taxon>Micromonosporales</taxon>
        <taxon>Micromonosporaceae</taxon>
        <taxon>Actinoplanes</taxon>
    </lineage>
</organism>
<dbReference type="InterPro" id="IPR029787">
    <property type="entry name" value="Nucleotide_cyclase"/>
</dbReference>
<reference evidence="3 4" key="1">
    <citation type="submission" date="2016-10" db="EMBL/GenBank/DDBJ databases">
        <authorList>
            <person name="de Groot N.N."/>
        </authorList>
    </citation>
    <scope>NUCLEOTIDE SEQUENCE [LARGE SCALE GENOMIC DNA]</scope>
    <source>
        <strain evidence="3 4">DSM 43941</strain>
    </source>
</reference>
<dbReference type="InterPro" id="IPR052163">
    <property type="entry name" value="DGC-Regulatory_Protein"/>
</dbReference>
<dbReference type="PANTHER" id="PTHR46663:SF2">
    <property type="entry name" value="GGDEF DOMAIN-CONTAINING PROTEIN"/>
    <property type="match status" value="1"/>
</dbReference>
<dbReference type="Gene3D" id="3.30.450.40">
    <property type="match status" value="1"/>
</dbReference>
<protein>
    <submittedName>
        <fullName evidence="3">Diguanylate cyclase (GGDEF) domain-containing protein</fullName>
    </submittedName>
</protein>
<dbReference type="InterPro" id="IPR000160">
    <property type="entry name" value="GGDEF_dom"/>
</dbReference>
<sequence>MNRTHIATLNSCPVTQPRPGDADPSAMSVGSEMQTAGPEVEGAGGQIMMPDRHGLLLAELVAFMTKDTPSVQHVLDLTAPHLRAIAGLTAATVFELDSETGMMTVSARIGEPGRRDQLVAGKVFRAPAGGKPVVNGEQMSVRLRIGGQTVGVLLLTGPALDQLQLDTVSTMALHFATTLQGLAAEKQRQFVAHSSATIREMFEQGMNADDVESAAELLARSCATAFRTEHAALHLIDAEGRIRYVHGVGFPEETLRSVTGNLLGQAAADSPVWRNAAEKGEPMLVADAGATKVRAGGLIQSIGFQSFIAMPLMSGQGPVGIVMCGDSSGTRDWTAQDRIFAQQLAFEGTLIMDSARMREAAAVHMSELTRQANHDSLTGLPNRKMLLDRAESAVEIASGTGTRVALLLLDLNGFKQVNDTIGHHAGDVLLQLVAKRLQGVVRRPDLVARLGGDEFAVLLTGDPDHAAAASVGTRICERLREPFDIEGEPVRIGASIGVALFPEHGTEVTELIRAADTYMYQAKRGGGGVCLAESQPVISD</sequence>
<dbReference type="Gene3D" id="3.30.70.270">
    <property type="match status" value="1"/>
</dbReference>
<dbReference type="SUPFAM" id="SSF55781">
    <property type="entry name" value="GAF domain-like"/>
    <property type="match status" value="1"/>
</dbReference>
<feature type="domain" description="GGDEF" evidence="2">
    <location>
        <begin position="402"/>
        <end position="534"/>
    </location>
</feature>
<gene>
    <name evidence="3" type="ORF">SAMN04489716_0111</name>
</gene>
<dbReference type="NCBIfam" id="TIGR00254">
    <property type="entry name" value="GGDEF"/>
    <property type="match status" value="1"/>
</dbReference>
<dbReference type="CDD" id="cd01949">
    <property type="entry name" value="GGDEF"/>
    <property type="match status" value="1"/>
</dbReference>
<dbReference type="EMBL" id="LT629758">
    <property type="protein sequence ID" value="SDS14464.1"/>
    <property type="molecule type" value="Genomic_DNA"/>
</dbReference>
<dbReference type="PANTHER" id="PTHR46663">
    <property type="entry name" value="DIGUANYLATE CYCLASE DGCT-RELATED"/>
    <property type="match status" value="1"/>
</dbReference>
<name>A0A1H1PTL2_9ACTN</name>
<dbReference type="InterPro" id="IPR043128">
    <property type="entry name" value="Rev_trsase/Diguanyl_cyclase"/>
</dbReference>
<keyword evidence="4" id="KW-1185">Reference proteome</keyword>
<dbReference type="AlphaFoldDB" id="A0A1H1PTL2"/>
<dbReference type="Pfam" id="PF00990">
    <property type="entry name" value="GGDEF"/>
    <property type="match status" value="1"/>
</dbReference>
<evidence type="ECO:0000313" key="4">
    <source>
        <dbReference type="Proteomes" id="UP000198688"/>
    </source>
</evidence>
<dbReference type="InterPro" id="IPR003018">
    <property type="entry name" value="GAF"/>
</dbReference>
<dbReference type="SMART" id="SM00065">
    <property type="entry name" value="GAF"/>
    <property type="match status" value="1"/>
</dbReference>
<dbReference type="InterPro" id="IPR029016">
    <property type="entry name" value="GAF-like_dom_sf"/>
</dbReference>
<evidence type="ECO:0000256" key="1">
    <source>
        <dbReference type="SAM" id="MobiDB-lite"/>
    </source>
</evidence>
<feature type="region of interest" description="Disordered" evidence="1">
    <location>
        <begin position="1"/>
        <end position="39"/>
    </location>
</feature>
<dbReference type="PROSITE" id="PS50887">
    <property type="entry name" value="GGDEF"/>
    <property type="match status" value="1"/>
</dbReference>
<accession>A0A1H1PTL2</accession>
<dbReference type="SMART" id="SM00267">
    <property type="entry name" value="GGDEF"/>
    <property type="match status" value="1"/>
</dbReference>
<dbReference type="STRING" id="113562.SAMN04489716_0111"/>
<evidence type="ECO:0000313" key="3">
    <source>
        <dbReference type="EMBL" id="SDS14464.1"/>
    </source>
</evidence>
<dbReference type="SUPFAM" id="SSF55073">
    <property type="entry name" value="Nucleotide cyclase"/>
    <property type="match status" value="1"/>
</dbReference>
<feature type="compositionally biased region" description="Polar residues" evidence="1">
    <location>
        <begin position="1"/>
        <end position="14"/>
    </location>
</feature>
<proteinExistence type="predicted"/>
<evidence type="ECO:0000259" key="2">
    <source>
        <dbReference type="PROSITE" id="PS50887"/>
    </source>
</evidence>